<dbReference type="EnsemblPlants" id="KQL22608">
    <property type="protein sequence ID" value="KQL22608"/>
    <property type="gene ID" value="SETIT_033815mg"/>
</dbReference>
<dbReference type="AlphaFoldDB" id="K4A4L1"/>
<dbReference type="HOGENOM" id="CLU_3035942_0_0_1"/>
<sequence length="55" mass="6494">MMCTHDNLTDPSLLDIQINCRSRSTPSQVKRKEKKVQVHRFLDPFFFSRSSFALH</sequence>
<keyword evidence="2" id="KW-1185">Reference proteome</keyword>
<name>K4A4L1_SETIT</name>
<dbReference type="EMBL" id="AGNK02000693">
    <property type="status" value="NOT_ANNOTATED_CDS"/>
    <property type="molecule type" value="Genomic_DNA"/>
</dbReference>
<protein>
    <submittedName>
        <fullName evidence="1">Uncharacterized protein</fullName>
    </submittedName>
</protein>
<proteinExistence type="predicted"/>
<evidence type="ECO:0000313" key="1">
    <source>
        <dbReference type="EnsemblPlants" id="KQL22608"/>
    </source>
</evidence>
<evidence type="ECO:0000313" key="2">
    <source>
        <dbReference type="Proteomes" id="UP000004995"/>
    </source>
</evidence>
<accession>K4A4L1</accession>
<dbReference type="InParanoid" id="K4A4L1"/>
<dbReference type="Proteomes" id="UP000004995">
    <property type="component" value="Unassembled WGS sequence"/>
</dbReference>
<reference evidence="2" key="1">
    <citation type="journal article" date="2012" name="Nat. Biotechnol.">
        <title>Reference genome sequence of the model plant Setaria.</title>
        <authorList>
            <person name="Bennetzen J.L."/>
            <person name="Schmutz J."/>
            <person name="Wang H."/>
            <person name="Percifield R."/>
            <person name="Hawkins J."/>
            <person name="Pontaroli A.C."/>
            <person name="Estep M."/>
            <person name="Feng L."/>
            <person name="Vaughn J.N."/>
            <person name="Grimwood J."/>
            <person name="Jenkins J."/>
            <person name="Barry K."/>
            <person name="Lindquist E."/>
            <person name="Hellsten U."/>
            <person name="Deshpande S."/>
            <person name="Wang X."/>
            <person name="Wu X."/>
            <person name="Mitros T."/>
            <person name="Triplett J."/>
            <person name="Yang X."/>
            <person name="Ye C.Y."/>
            <person name="Mauro-Herrera M."/>
            <person name="Wang L."/>
            <person name="Li P."/>
            <person name="Sharma M."/>
            <person name="Sharma R."/>
            <person name="Ronald P.C."/>
            <person name="Panaud O."/>
            <person name="Kellogg E.A."/>
            <person name="Brutnell T.P."/>
            <person name="Doust A.N."/>
            <person name="Tuskan G.A."/>
            <person name="Rokhsar D."/>
            <person name="Devos K.M."/>
        </authorList>
    </citation>
    <scope>NUCLEOTIDE SEQUENCE [LARGE SCALE GENOMIC DNA]</scope>
    <source>
        <strain evidence="2">cv. Yugu1</strain>
    </source>
</reference>
<dbReference type="Gramene" id="KQL22608">
    <property type="protein sequence ID" value="KQL22608"/>
    <property type="gene ID" value="SETIT_033815mg"/>
</dbReference>
<organism evidence="1 2">
    <name type="scientific">Setaria italica</name>
    <name type="common">Foxtail millet</name>
    <name type="synonym">Panicum italicum</name>
    <dbReference type="NCBI Taxonomy" id="4555"/>
    <lineage>
        <taxon>Eukaryota</taxon>
        <taxon>Viridiplantae</taxon>
        <taxon>Streptophyta</taxon>
        <taxon>Embryophyta</taxon>
        <taxon>Tracheophyta</taxon>
        <taxon>Spermatophyta</taxon>
        <taxon>Magnoliopsida</taxon>
        <taxon>Liliopsida</taxon>
        <taxon>Poales</taxon>
        <taxon>Poaceae</taxon>
        <taxon>PACMAD clade</taxon>
        <taxon>Panicoideae</taxon>
        <taxon>Panicodae</taxon>
        <taxon>Paniceae</taxon>
        <taxon>Cenchrinae</taxon>
        <taxon>Setaria</taxon>
    </lineage>
</organism>
<reference evidence="1" key="2">
    <citation type="submission" date="2018-08" db="UniProtKB">
        <authorList>
            <consortium name="EnsemblPlants"/>
        </authorList>
    </citation>
    <scope>IDENTIFICATION</scope>
    <source>
        <strain evidence="1">Yugu1</strain>
    </source>
</reference>